<gene>
    <name evidence="1" type="ORF">J2S37_000402</name>
</gene>
<organism evidence="1 2">
    <name type="scientific">Corynebacterium felinum</name>
    <dbReference type="NCBI Taxonomy" id="131318"/>
    <lineage>
        <taxon>Bacteria</taxon>
        <taxon>Bacillati</taxon>
        <taxon>Actinomycetota</taxon>
        <taxon>Actinomycetes</taxon>
        <taxon>Mycobacteriales</taxon>
        <taxon>Corynebacteriaceae</taxon>
        <taxon>Corynebacterium</taxon>
    </lineage>
</organism>
<keyword evidence="2" id="KW-1185">Reference proteome</keyword>
<comment type="caution">
    <text evidence="1">The sequence shown here is derived from an EMBL/GenBank/DDBJ whole genome shotgun (WGS) entry which is preliminary data.</text>
</comment>
<evidence type="ECO:0000313" key="1">
    <source>
        <dbReference type="EMBL" id="MDR7353864.1"/>
    </source>
</evidence>
<name>A0ABU2B758_9CORY</name>
<sequence length="81" mass="8965">MGCQKILGGDVGDTHCGTVFKVGGDRAVDTIPTILIIFPDLNKNSYRLGVLSHHYPTARVLSLWCRFLPLQRLRLLVCANV</sequence>
<dbReference type="Proteomes" id="UP001183619">
    <property type="component" value="Unassembled WGS sequence"/>
</dbReference>
<accession>A0ABU2B758</accession>
<reference evidence="1 2" key="1">
    <citation type="submission" date="2023-07" db="EMBL/GenBank/DDBJ databases">
        <title>Sequencing the genomes of 1000 actinobacteria strains.</title>
        <authorList>
            <person name="Klenk H.-P."/>
        </authorList>
    </citation>
    <scope>NUCLEOTIDE SEQUENCE [LARGE SCALE GENOMIC DNA]</scope>
    <source>
        <strain evidence="1 2">DSM 44508</strain>
    </source>
</reference>
<protein>
    <submittedName>
        <fullName evidence="1">Uncharacterized protein</fullName>
    </submittedName>
</protein>
<dbReference type="EMBL" id="JAVDYF010000001">
    <property type="protein sequence ID" value="MDR7353864.1"/>
    <property type="molecule type" value="Genomic_DNA"/>
</dbReference>
<proteinExistence type="predicted"/>
<evidence type="ECO:0000313" key="2">
    <source>
        <dbReference type="Proteomes" id="UP001183619"/>
    </source>
</evidence>